<evidence type="ECO:0000256" key="3">
    <source>
        <dbReference type="ARBA" id="ARBA00022777"/>
    </source>
</evidence>
<feature type="domain" description="Protein kinase" evidence="9">
    <location>
        <begin position="129"/>
        <end position="388"/>
    </location>
</feature>
<keyword evidence="11" id="KW-1185">Reference proteome</keyword>
<evidence type="ECO:0000256" key="4">
    <source>
        <dbReference type="ARBA" id="ARBA00022840"/>
    </source>
</evidence>
<evidence type="ECO:0000256" key="5">
    <source>
        <dbReference type="PROSITE-ProRule" id="PRU10141"/>
    </source>
</evidence>
<proteinExistence type="predicted"/>
<dbReference type="PANTHER" id="PTHR43289">
    <property type="entry name" value="MITOGEN-ACTIVATED PROTEIN KINASE KINASE KINASE 20-RELATED"/>
    <property type="match status" value="1"/>
</dbReference>
<evidence type="ECO:0000259" key="9">
    <source>
        <dbReference type="PROSITE" id="PS50011"/>
    </source>
</evidence>
<organism evidence="10 11">
    <name type="scientific">Archangium lansingense</name>
    <dbReference type="NCBI Taxonomy" id="2995310"/>
    <lineage>
        <taxon>Bacteria</taxon>
        <taxon>Pseudomonadati</taxon>
        <taxon>Myxococcota</taxon>
        <taxon>Myxococcia</taxon>
        <taxon>Myxococcales</taxon>
        <taxon>Cystobacterineae</taxon>
        <taxon>Archangiaceae</taxon>
        <taxon>Archangium</taxon>
    </lineage>
</organism>
<dbReference type="Proteomes" id="UP001207654">
    <property type="component" value="Unassembled WGS sequence"/>
</dbReference>
<accession>A0ABT4APX7</accession>
<sequence length="1240" mass="137779">MSTTGARHEAYEEELLLVLDEGLLSHEEAEALREEALRLERGPLELLRERGRLSEDTLLMLREELSQENTGRHADSAPSGAQPEEAATLTPIPRGSANSSPQAPSSSGSGPASSEPREPTFPVPGWDRYQPVRFLGQGGMGLVFLAYDPLLRRNVALKFVRGDDPELARRFLAEARAQARVRHERVCEVYEVGEVQGRGFIAMRYVDGQPLGQLAPSLTLEQKVLLLSQAAEGVHAAHRAGLVHRDIKPANILVERTQDGGLSPFVMDFGLARDWKEEGTASGAVLGTPHYMAPEQARGEVSQLDRRVDVYALGASLYALLTGKPPFTGANALEVITRLQSEEARPPRALDKNIPADLEAIVLKCLEKERPARYDSARALTEDLERFLSGEPVLARQGLGYRLRKRARKHRVALSLGSAALLVVLLALGQAVVARGEVAERERLSRRFTERVERIEAAARYSALSRLHDTREDRKALRAEMDALEAEVRQAGAHAMGPGQYALGRGLLALDDRAGARERLESAWAHGYREPRVAWALALVLGHLYKEQLLQEVERRSPEQREARRRELQQRYRDPALAYLRQAEGPDVPAPPLYVKALLAFFEDHHEEALAHLDAMGGTQPWFHEGPLLRGDILLARANQRWSQGDRPGAQTDLDAGRQAYASAIATAESAPVVHYSLALLEISTLVMELYGQGNVQPHYERGQESLSRALTAAPDHALSHLAVARLHRRLAEHRLQKGGDGVESLLEKSLAAARAAKELAPSDGVTLDMAITYRLWARYRQQQGQDPREQLRLALESFERVRPEARDYHFFINLGVSHRVWADYESEHGGEPLVQQGKAIDAYLAAIQLDERQSDAWINLGSVYRKRASTPNAPDKAGDLGRARDALERALTLNPSNPVACFQGAYASELLARHRRDHGEEYGPDLEKALALYRQGLAINSKLPQLHNSLGAALLWQAEQVWEEGGDPEPLLAETWKSFEHARNMAPQQSFAWNNFGEVRVTRALFQLARREDPGPGLRAALESYRKALELLPGDADLWANQARAHLLLATWVLEQGGDPRSELGSAEGALARARELNPRLGNAWRYLGETLGVRARWLAHQDKARDEDFEQAAKAWQQALELDPRQLEYRLAAGHFHRDRAEWMEHRGSDPAPVLKQALELAGQVLAARPQWARAQVLHASVLLAMAGTAAGAEQQRAWRDQAREELEQALARNPHLGPAWRHRLTALRQPVTGPPVP</sequence>
<keyword evidence="1" id="KW-0808">Transferase</keyword>
<keyword evidence="6" id="KW-0175">Coiled coil</keyword>
<comment type="caution">
    <text evidence="10">The sequence shown here is derived from an EMBL/GenBank/DDBJ whole genome shotgun (WGS) entry which is preliminary data.</text>
</comment>
<keyword evidence="4 5" id="KW-0067">ATP-binding</keyword>
<keyword evidence="8" id="KW-0812">Transmembrane</keyword>
<dbReference type="Gene3D" id="3.30.200.20">
    <property type="entry name" value="Phosphorylase Kinase, domain 1"/>
    <property type="match status" value="1"/>
</dbReference>
<evidence type="ECO:0000313" key="10">
    <source>
        <dbReference type="EMBL" id="MCY1082822.1"/>
    </source>
</evidence>
<feature type="coiled-coil region" evidence="6">
    <location>
        <begin position="467"/>
        <end position="494"/>
    </location>
</feature>
<dbReference type="PANTHER" id="PTHR43289:SF6">
    <property type="entry name" value="SERINE_THREONINE-PROTEIN KINASE NEKL-3"/>
    <property type="match status" value="1"/>
</dbReference>
<dbReference type="PROSITE" id="PS00107">
    <property type="entry name" value="PROTEIN_KINASE_ATP"/>
    <property type="match status" value="1"/>
</dbReference>
<evidence type="ECO:0000256" key="7">
    <source>
        <dbReference type="SAM" id="MobiDB-lite"/>
    </source>
</evidence>
<dbReference type="GO" id="GO:0016301">
    <property type="term" value="F:kinase activity"/>
    <property type="evidence" value="ECO:0007669"/>
    <property type="project" value="UniProtKB-KW"/>
</dbReference>
<keyword evidence="8" id="KW-1133">Transmembrane helix</keyword>
<dbReference type="SUPFAM" id="SSF48452">
    <property type="entry name" value="TPR-like"/>
    <property type="match status" value="3"/>
</dbReference>
<evidence type="ECO:0000256" key="6">
    <source>
        <dbReference type="SAM" id="Coils"/>
    </source>
</evidence>
<dbReference type="Gene3D" id="1.25.40.10">
    <property type="entry name" value="Tetratricopeptide repeat domain"/>
    <property type="match status" value="5"/>
</dbReference>
<dbReference type="Gene3D" id="1.10.510.10">
    <property type="entry name" value="Transferase(Phosphotransferase) domain 1"/>
    <property type="match status" value="1"/>
</dbReference>
<dbReference type="CDD" id="cd14014">
    <property type="entry name" value="STKc_PknB_like"/>
    <property type="match status" value="1"/>
</dbReference>
<evidence type="ECO:0000313" key="11">
    <source>
        <dbReference type="Proteomes" id="UP001207654"/>
    </source>
</evidence>
<evidence type="ECO:0000256" key="8">
    <source>
        <dbReference type="SAM" id="Phobius"/>
    </source>
</evidence>
<name>A0ABT4APX7_9BACT</name>
<dbReference type="Pfam" id="PF00069">
    <property type="entry name" value="Pkinase"/>
    <property type="match status" value="1"/>
</dbReference>
<keyword evidence="2 5" id="KW-0547">Nucleotide-binding</keyword>
<dbReference type="InterPro" id="IPR011009">
    <property type="entry name" value="Kinase-like_dom_sf"/>
</dbReference>
<evidence type="ECO:0000256" key="2">
    <source>
        <dbReference type="ARBA" id="ARBA00022741"/>
    </source>
</evidence>
<dbReference type="InterPro" id="IPR008271">
    <property type="entry name" value="Ser/Thr_kinase_AS"/>
</dbReference>
<feature type="region of interest" description="Disordered" evidence="7">
    <location>
        <begin position="67"/>
        <end position="123"/>
    </location>
</feature>
<dbReference type="PROSITE" id="PS50011">
    <property type="entry name" value="PROTEIN_KINASE_DOM"/>
    <property type="match status" value="1"/>
</dbReference>
<gene>
    <name evidence="10" type="ORF">OV287_51065</name>
</gene>
<dbReference type="InterPro" id="IPR011990">
    <property type="entry name" value="TPR-like_helical_dom_sf"/>
</dbReference>
<feature type="transmembrane region" description="Helical" evidence="8">
    <location>
        <begin position="412"/>
        <end position="433"/>
    </location>
</feature>
<keyword evidence="3 10" id="KW-0418">Kinase</keyword>
<dbReference type="EMBL" id="JAPNKA010000001">
    <property type="protein sequence ID" value="MCY1082822.1"/>
    <property type="molecule type" value="Genomic_DNA"/>
</dbReference>
<reference evidence="10 11" key="1">
    <citation type="submission" date="2022-11" db="EMBL/GenBank/DDBJ databases">
        <title>Minimal conservation of predation-associated metabolite biosynthetic gene clusters underscores biosynthetic potential of Myxococcota including descriptions for ten novel species: Archangium lansinium sp. nov., Myxococcus landrumus sp. nov., Nannocystis bai.</title>
        <authorList>
            <person name="Ahearne A."/>
            <person name="Stevens C."/>
            <person name="Phillips K."/>
        </authorList>
    </citation>
    <scope>NUCLEOTIDE SEQUENCE [LARGE SCALE GENOMIC DNA]</scope>
    <source>
        <strain evidence="10 11">MIWBW</strain>
    </source>
</reference>
<dbReference type="SUPFAM" id="SSF48439">
    <property type="entry name" value="Protein prenylyltransferase"/>
    <property type="match status" value="1"/>
</dbReference>
<evidence type="ECO:0000256" key="1">
    <source>
        <dbReference type="ARBA" id="ARBA00022679"/>
    </source>
</evidence>
<protein>
    <submittedName>
        <fullName evidence="10">Protein kinase</fullName>
    </submittedName>
</protein>
<keyword evidence="8" id="KW-0472">Membrane</keyword>
<dbReference type="InterPro" id="IPR000719">
    <property type="entry name" value="Prot_kinase_dom"/>
</dbReference>
<feature type="compositionally biased region" description="Low complexity" evidence="7">
    <location>
        <begin position="95"/>
        <end position="114"/>
    </location>
</feature>
<feature type="binding site" evidence="5">
    <location>
        <position position="158"/>
    </location>
    <ligand>
        <name>ATP</name>
        <dbReference type="ChEBI" id="CHEBI:30616"/>
    </ligand>
</feature>
<dbReference type="PROSITE" id="PS00108">
    <property type="entry name" value="PROTEIN_KINASE_ST"/>
    <property type="match status" value="1"/>
</dbReference>
<dbReference type="SMART" id="SM00220">
    <property type="entry name" value="S_TKc"/>
    <property type="match status" value="1"/>
</dbReference>
<dbReference type="SUPFAM" id="SSF56112">
    <property type="entry name" value="Protein kinase-like (PK-like)"/>
    <property type="match status" value="1"/>
</dbReference>
<dbReference type="InterPro" id="IPR017441">
    <property type="entry name" value="Protein_kinase_ATP_BS"/>
</dbReference>